<name>A0A915K0I8_ROMCU</name>
<sequence length="159" mass="17646">MKPMAYSRFRLLYMLCPRHENAICTNSSEERTVLRKYAYKFRNDATKTLIISNCELTCTPEYCLRSCSLLCLRFCVVWQVITLCLESQIKSASGDASTQPPKPGKDNASKLPQQAKVKHVHKVSFGVTAPKAVIATAPPALPAKEQPASSSLKEEAKKP</sequence>
<evidence type="ECO:0000313" key="3">
    <source>
        <dbReference type="WBParaSite" id="nRc.2.0.1.t31720-RA"/>
    </source>
</evidence>
<evidence type="ECO:0000256" key="1">
    <source>
        <dbReference type="SAM" id="MobiDB-lite"/>
    </source>
</evidence>
<reference evidence="3" key="1">
    <citation type="submission" date="2022-11" db="UniProtKB">
        <authorList>
            <consortium name="WormBaseParasite"/>
        </authorList>
    </citation>
    <scope>IDENTIFICATION</scope>
</reference>
<proteinExistence type="predicted"/>
<feature type="region of interest" description="Disordered" evidence="1">
    <location>
        <begin position="138"/>
        <end position="159"/>
    </location>
</feature>
<dbReference type="AlphaFoldDB" id="A0A915K0I8"/>
<feature type="region of interest" description="Disordered" evidence="1">
    <location>
        <begin position="91"/>
        <end position="117"/>
    </location>
</feature>
<organism evidence="2 3">
    <name type="scientific">Romanomermis culicivorax</name>
    <name type="common">Nematode worm</name>
    <dbReference type="NCBI Taxonomy" id="13658"/>
    <lineage>
        <taxon>Eukaryota</taxon>
        <taxon>Metazoa</taxon>
        <taxon>Ecdysozoa</taxon>
        <taxon>Nematoda</taxon>
        <taxon>Enoplea</taxon>
        <taxon>Dorylaimia</taxon>
        <taxon>Mermithida</taxon>
        <taxon>Mermithoidea</taxon>
        <taxon>Mermithidae</taxon>
        <taxon>Romanomermis</taxon>
    </lineage>
</organism>
<dbReference type="WBParaSite" id="nRc.2.0.1.t31720-RA">
    <property type="protein sequence ID" value="nRc.2.0.1.t31720-RA"/>
    <property type="gene ID" value="nRc.2.0.1.g31720"/>
</dbReference>
<keyword evidence="2" id="KW-1185">Reference proteome</keyword>
<accession>A0A915K0I8</accession>
<dbReference type="Proteomes" id="UP000887565">
    <property type="component" value="Unplaced"/>
</dbReference>
<evidence type="ECO:0000313" key="2">
    <source>
        <dbReference type="Proteomes" id="UP000887565"/>
    </source>
</evidence>
<protein>
    <submittedName>
        <fullName evidence="3">Uncharacterized protein</fullName>
    </submittedName>
</protein>